<dbReference type="EMBL" id="GGEC01073463">
    <property type="protein sequence ID" value="MBX53947.1"/>
    <property type="molecule type" value="Transcribed_RNA"/>
</dbReference>
<reference evidence="1" key="1">
    <citation type="submission" date="2018-02" db="EMBL/GenBank/DDBJ databases">
        <title>Rhizophora mucronata_Transcriptome.</title>
        <authorList>
            <person name="Meera S.P."/>
            <person name="Sreeshan A."/>
            <person name="Augustine A."/>
        </authorList>
    </citation>
    <scope>NUCLEOTIDE SEQUENCE</scope>
    <source>
        <tissue evidence="1">Leaf</tissue>
    </source>
</reference>
<dbReference type="AlphaFoldDB" id="A0A2P2PGY4"/>
<accession>A0A2P2PGY4</accession>
<sequence>MLEMASASRICKSFMSYS</sequence>
<name>A0A2P2PGY4_RHIMU</name>
<organism evidence="1">
    <name type="scientific">Rhizophora mucronata</name>
    <name type="common">Asiatic mangrove</name>
    <dbReference type="NCBI Taxonomy" id="61149"/>
    <lineage>
        <taxon>Eukaryota</taxon>
        <taxon>Viridiplantae</taxon>
        <taxon>Streptophyta</taxon>
        <taxon>Embryophyta</taxon>
        <taxon>Tracheophyta</taxon>
        <taxon>Spermatophyta</taxon>
        <taxon>Magnoliopsida</taxon>
        <taxon>eudicotyledons</taxon>
        <taxon>Gunneridae</taxon>
        <taxon>Pentapetalae</taxon>
        <taxon>rosids</taxon>
        <taxon>fabids</taxon>
        <taxon>Malpighiales</taxon>
        <taxon>Rhizophoraceae</taxon>
        <taxon>Rhizophora</taxon>
    </lineage>
</organism>
<evidence type="ECO:0000313" key="1">
    <source>
        <dbReference type="EMBL" id="MBX53947.1"/>
    </source>
</evidence>
<protein>
    <submittedName>
        <fullName evidence="1">Uncharacterized protein</fullName>
    </submittedName>
</protein>
<proteinExistence type="predicted"/>